<name>D5BP87_PUNMI</name>
<dbReference type="AlphaFoldDB" id="D5BP87"/>
<protein>
    <submittedName>
        <fullName evidence="2">Adaptive-response sensory kinase</fullName>
    </submittedName>
</protein>
<dbReference type="KEGG" id="apb:SAR116_0126"/>
<feature type="signal peptide" evidence="1">
    <location>
        <begin position="1"/>
        <end position="21"/>
    </location>
</feature>
<sequence>MRIFIPLFIFFVSLLPSLASAHQCKLENGSTEAILVYNSCKADLAAGMSQHQSDARKPRSDRELALEDENLQLRQKLGAIRNDLLDILRDLPN</sequence>
<organism evidence="2 3">
    <name type="scientific">Puniceispirillum marinum (strain IMCC1322)</name>
    <dbReference type="NCBI Taxonomy" id="488538"/>
    <lineage>
        <taxon>Bacteria</taxon>
        <taxon>Pseudomonadati</taxon>
        <taxon>Pseudomonadota</taxon>
        <taxon>Alphaproteobacteria</taxon>
        <taxon>Candidatus Puniceispirillales</taxon>
        <taxon>Candidatus Puniceispirillaceae</taxon>
        <taxon>Candidatus Puniceispirillum</taxon>
    </lineage>
</organism>
<dbReference type="HOGENOM" id="CLU_2397460_0_0_5"/>
<dbReference type="GO" id="GO:0016301">
    <property type="term" value="F:kinase activity"/>
    <property type="evidence" value="ECO:0007669"/>
    <property type="project" value="UniProtKB-KW"/>
</dbReference>
<keyword evidence="1" id="KW-0732">Signal</keyword>
<reference evidence="2 3" key="1">
    <citation type="journal article" date="2010" name="J. Bacteriol.">
        <title>Complete genome sequence of "Candidatus Puniceispirillum marinum" IMCC1322, a representative of the SAR116 clade in the Alphaproteobacteria.</title>
        <authorList>
            <person name="Oh H.M."/>
            <person name="Kwon K.K."/>
            <person name="Kang I."/>
            <person name="Kang S.G."/>
            <person name="Lee J.H."/>
            <person name="Kim S.J."/>
            <person name="Cho J.C."/>
        </authorList>
    </citation>
    <scope>NUCLEOTIDE SEQUENCE [LARGE SCALE GENOMIC DNA]</scope>
    <source>
        <strain evidence="2 3">IMCC1322</strain>
    </source>
</reference>
<feature type="chain" id="PRO_5003069151" evidence="1">
    <location>
        <begin position="22"/>
        <end position="93"/>
    </location>
</feature>
<dbReference type="Proteomes" id="UP000007460">
    <property type="component" value="Chromosome"/>
</dbReference>
<evidence type="ECO:0000313" key="3">
    <source>
        <dbReference type="Proteomes" id="UP000007460"/>
    </source>
</evidence>
<dbReference type="RefSeq" id="WP_013044999.1">
    <property type="nucleotide sequence ID" value="NC_014010.1"/>
</dbReference>
<dbReference type="STRING" id="488538.SAR116_0126"/>
<keyword evidence="2" id="KW-0418">Kinase</keyword>
<dbReference type="EMBL" id="CP001751">
    <property type="protein sequence ID" value="ADE38369.1"/>
    <property type="molecule type" value="Genomic_DNA"/>
</dbReference>
<evidence type="ECO:0000256" key="1">
    <source>
        <dbReference type="SAM" id="SignalP"/>
    </source>
</evidence>
<keyword evidence="3" id="KW-1185">Reference proteome</keyword>
<evidence type="ECO:0000313" key="2">
    <source>
        <dbReference type="EMBL" id="ADE38369.1"/>
    </source>
</evidence>
<accession>D5BP87</accession>
<gene>
    <name evidence="2" type="ordered locus">SAR116_0126</name>
</gene>
<keyword evidence="2" id="KW-0808">Transferase</keyword>
<proteinExistence type="predicted"/>